<proteinExistence type="predicted"/>
<dbReference type="SUPFAM" id="SSF53098">
    <property type="entry name" value="Ribonuclease H-like"/>
    <property type="match status" value="1"/>
</dbReference>
<evidence type="ECO:0000313" key="1">
    <source>
        <dbReference type="EMBL" id="RHZ62366.1"/>
    </source>
</evidence>
<dbReference type="EMBL" id="PQFF01000310">
    <property type="protein sequence ID" value="RHZ62366.1"/>
    <property type="molecule type" value="Genomic_DNA"/>
</dbReference>
<dbReference type="OrthoDB" id="2433830at2759"/>
<dbReference type="GO" id="GO:0003676">
    <property type="term" value="F:nucleic acid binding"/>
    <property type="evidence" value="ECO:0007669"/>
    <property type="project" value="InterPro"/>
</dbReference>
<name>A0A397HL88_9GLOM</name>
<dbReference type="InterPro" id="IPR036397">
    <property type="entry name" value="RNaseH_sf"/>
</dbReference>
<protein>
    <recommendedName>
        <fullName evidence="3">RNase H type-1 domain-containing protein</fullName>
    </recommendedName>
</protein>
<dbReference type="Proteomes" id="UP000266861">
    <property type="component" value="Unassembled WGS sequence"/>
</dbReference>
<evidence type="ECO:0008006" key="3">
    <source>
        <dbReference type="Google" id="ProtNLM"/>
    </source>
</evidence>
<organism evidence="1 2">
    <name type="scientific">Diversispora epigaea</name>
    <dbReference type="NCBI Taxonomy" id="1348612"/>
    <lineage>
        <taxon>Eukaryota</taxon>
        <taxon>Fungi</taxon>
        <taxon>Fungi incertae sedis</taxon>
        <taxon>Mucoromycota</taxon>
        <taxon>Glomeromycotina</taxon>
        <taxon>Glomeromycetes</taxon>
        <taxon>Diversisporales</taxon>
        <taxon>Diversisporaceae</taxon>
        <taxon>Diversispora</taxon>
    </lineage>
</organism>
<gene>
    <name evidence="1" type="ORF">Glove_340g52</name>
</gene>
<sequence>MLLNASANSQKKVKAHSGVIYNEEANKLAKEGCHEPIYCPDLQSLASVNTIGC</sequence>
<reference evidence="1 2" key="1">
    <citation type="submission" date="2018-08" db="EMBL/GenBank/DDBJ databases">
        <title>Genome and evolution of the arbuscular mycorrhizal fungus Diversispora epigaea (formerly Glomus versiforme) and its bacterial endosymbionts.</title>
        <authorList>
            <person name="Sun X."/>
            <person name="Fei Z."/>
            <person name="Harrison M."/>
        </authorList>
    </citation>
    <scope>NUCLEOTIDE SEQUENCE [LARGE SCALE GENOMIC DNA]</scope>
    <source>
        <strain evidence="1 2">IT104</strain>
    </source>
</reference>
<keyword evidence="2" id="KW-1185">Reference proteome</keyword>
<dbReference type="AlphaFoldDB" id="A0A397HL88"/>
<dbReference type="InterPro" id="IPR012337">
    <property type="entry name" value="RNaseH-like_sf"/>
</dbReference>
<comment type="caution">
    <text evidence="1">The sequence shown here is derived from an EMBL/GenBank/DDBJ whole genome shotgun (WGS) entry which is preliminary data.</text>
</comment>
<dbReference type="Gene3D" id="3.30.420.10">
    <property type="entry name" value="Ribonuclease H-like superfamily/Ribonuclease H"/>
    <property type="match status" value="1"/>
</dbReference>
<evidence type="ECO:0000313" key="2">
    <source>
        <dbReference type="Proteomes" id="UP000266861"/>
    </source>
</evidence>
<accession>A0A397HL88</accession>